<dbReference type="PANTHER" id="PTHR12184:SF1">
    <property type="entry name" value="UBIQUINOL-CYTOCHROME-C REDUCTASE COMPLEX ASSEMBLY FACTOR 1"/>
    <property type="match status" value="1"/>
</dbReference>
<evidence type="ECO:0000256" key="2">
    <source>
        <dbReference type="SAM" id="MobiDB-lite"/>
    </source>
</evidence>
<accession>A0A6A6CXT9</accession>
<feature type="domain" description="Ubiquinol-cytochrome c chaperone" evidence="3">
    <location>
        <begin position="150"/>
        <end position="291"/>
    </location>
</feature>
<feature type="compositionally biased region" description="Basic and acidic residues" evidence="2">
    <location>
        <begin position="306"/>
        <end position="325"/>
    </location>
</feature>
<dbReference type="InterPro" id="IPR007129">
    <property type="entry name" value="Ubiqinol_cyt_c_chaperone_CPB3"/>
</dbReference>
<feature type="region of interest" description="Disordered" evidence="2">
    <location>
        <begin position="25"/>
        <end position="67"/>
    </location>
</feature>
<reference evidence="4" key="1">
    <citation type="journal article" date="2020" name="Stud. Mycol.">
        <title>101 Dothideomycetes genomes: a test case for predicting lifestyles and emergence of pathogens.</title>
        <authorList>
            <person name="Haridas S."/>
            <person name="Albert R."/>
            <person name="Binder M."/>
            <person name="Bloem J."/>
            <person name="Labutti K."/>
            <person name="Salamov A."/>
            <person name="Andreopoulos B."/>
            <person name="Baker S."/>
            <person name="Barry K."/>
            <person name="Bills G."/>
            <person name="Bluhm B."/>
            <person name="Cannon C."/>
            <person name="Castanera R."/>
            <person name="Culley D."/>
            <person name="Daum C."/>
            <person name="Ezra D."/>
            <person name="Gonzalez J."/>
            <person name="Henrissat B."/>
            <person name="Kuo A."/>
            <person name="Liang C."/>
            <person name="Lipzen A."/>
            <person name="Lutzoni F."/>
            <person name="Magnuson J."/>
            <person name="Mondo S."/>
            <person name="Nolan M."/>
            <person name="Ohm R."/>
            <person name="Pangilinan J."/>
            <person name="Park H.-J."/>
            <person name="Ramirez L."/>
            <person name="Alfaro M."/>
            <person name="Sun H."/>
            <person name="Tritt A."/>
            <person name="Yoshinaga Y."/>
            <person name="Zwiers L.-H."/>
            <person name="Turgeon B."/>
            <person name="Goodwin S."/>
            <person name="Spatafora J."/>
            <person name="Crous P."/>
            <person name="Grigoriev I."/>
        </authorList>
    </citation>
    <scope>NUCLEOTIDE SEQUENCE</scope>
    <source>
        <strain evidence="4">ATCC 36951</strain>
    </source>
</reference>
<sequence length="325" mass="36866">MATNTVCSSCLRAIRQQSRFNIQKAPSRSARVYQPAQRSFTINTRSQAEEKPSKRPPPPPQPAHEKNIDTPAFQNFAAQLRKTNALRSTTEPYIAYGGTEDLFQECSRQCSYTIPSALENPPATPLMNESGDHLGQGSGWWLESKTKNGLGLEVTFNSWAQVLFLHMWMLTVRFRCFPEKYVKDWHQNLLDHFFYAAEDRMATWHGMAARGVRNKNLKDLWLQWRGVQLGYDEGLIKGDAVLAAAIWRNVFKANENVDIGDVATVTAYVMRELQRLGAMDDTRITEGQVKFSDPKTLATSLAKESPSMRDHLTAEELKAPQRVKE</sequence>
<dbReference type="OrthoDB" id="10253878at2759"/>
<evidence type="ECO:0000313" key="5">
    <source>
        <dbReference type="Proteomes" id="UP000799537"/>
    </source>
</evidence>
<keyword evidence="5" id="KW-1185">Reference proteome</keyword>
<dbReference type="InterPro" id="IPR021150">
    <property type="entry name" value="Ubiq_cyt_c_chap"/>
</dbReference>
<feature type="region of interest" description="Disordered" evidence="2">
    <location>
        <begin position="300"/>
        <end position="325"/>
    </location>
</feature>
<dbReference type="Pfam" id="PF03981">
    <property type="entry name" value="Ubiq_cyt_C_chap"/>
    <property type="match status" value="1"/>
</dbReference>
<evidence type="ECO:0000313" key="4">
    <source>
        <dbReference type="EMBL" id="KAF2171855.1"/>
    </source>
</evidence>
<gene>
    <name evidence="4" type="ORF">M409DRAFT_18088</name>
</gene>
<dbReference type="EMBL" id="ML993582">
    <property type="protein sequence ID" value="KAF2171855.1"/>
    <property type="molecule type" value="Genomic_DNA"/>
</dbReference>
<dbReference type="Proteomes" id="UP000799537">
    <property type="component" value="Unassembled WGS sequence"/>
</dbReference>
<organism evidence="4 5">
    <name type="scientific">Zasmidium cellare ATCC 36951</name>
    <dbReference type="NCBI Taxonomy" id="1080233"/>
    <lineage>
        <taxon>Eukaryota</taxon>
        <taxon>Fungi</taxon>
        <taxon>Dikarya</taxon>
        <taxon>Ascomycota</taxon>
        <taxon>Pezizomycotina</taxon>
        <taxon>Dothideomycetes</taxon>
        <taxon>Dothideomycetidae</taxon>
        <taxon>Mycosphaerellales</taxon>
        <taxon>Mycosphaerellaceae</taxon>
        <taxon>Zasmidium</taxon>
    </lineage>
</organism>
<feature type="compositionally biased region" description="Polar residues" evidence="2">
    <location>
        <begin position="36"/>
        <end position="46"/>
    </location>
</feature>
<protein>
    <recommendedName>
        <fullName evidence="3">Ubiquinol-cytochrome c chaperone domain-containing protein</fullName>
    </recommendedName>
</protein>
<comment type="similarity">
    <text evidence="1">Belongs to the CBP3 family.</text>
</comment>
<dbReference type="GO" id="GO:0005739">
    <property type="term" value="C:mitochondrion"/>
    <property type="evidence" value="ECO:0007669"/>
    <property type="project" value="TreeGrafter"/>
</dbReference>
<proteinExistence type="inferred from homology"/>
<evidence type="ECO:0000256" key="1">
    <source>
        <dbReference type="ARBA" id="ARBA00006407"/>
    </source>
</evidence>
<evidence type="ECO:0000259" key="3">
    <source>
        <dbReference type="Pfam" id="PF03981"/>
    </source>
</evidence>
<name>A0A6A6CXT9_ZASCE</name>
<dbReference type="PANTHER" id="PTHR12184">
    <property type="entry name" value="UBIQUINOL-CYTOCHROME C REDUCTASE COMPLEX ASSEMBLY FACTOR 1 FAMILY MEMBER"/>
    <property type="match status" value="1"/>
</dbReference>
<dbReference type="GeneID" id="54557622"/>
<dbReference type="AlphaFoldDB" id="A0A6A6CXT9"/>
<dbReference type="RefSeq" id="XP_033672744.1">
    <property type="nucleotide sequence ID" value="XM_033804350.1"/>
</dbReference>
<dbReference type="GO" id="GO:0034551">
    <property type="term" value="P:mitochondrial respiratory chain complex III assembly"/>
    <property type="evidence" value="ECO:0007669"/>
    <property type="project" value="TreeGrafter"/>
</dbReference>